<dbReference type="GO" id="GO:0000166">
    <property type="term" value="F:nucleotide binding"/>
    <property type="evidence" value="ECO:0007669"/>
    <property type="project" value="InterPro"/>
</dbReference>
<name>A0A7Y9ICT7_9ACTN</name>
<evidence type="ECO:0000259" key="2">
    <source>
        <dbReference type="Pfam" id="PF22725"/>
    </source>
</evidence>
<dbReference type="Gene3D" id="3.30.360.10">
    <property type="entry name" value="Dihydrodipicolinate Reductase, domain 2"/>
    <property type="match status" value="1"/>
</dbReference>
<evidence type="ECO:0000313" key="4">
    <source>
        <dbReference type="Proteomes" id="UP000569914"/>
    </source>
</evidence>
<dbReference type="EMBL" id="JACCBU010000001">
    <property type="protein sequence ID" value="NYE74472.1"/>
    <property type="molecule type" value="Genomic_DNA"/>
</dbReference>
<accession>A0A7Y9ICT7</accession>
<dbReference type="InterPro" id="IPR000683">
    <property type="entry name" value="Gfo/Idh/MocA-like_OxRdtase_N"/>
</dbReference>
<keyword evidence="4" id="KW-1185">Reference proteome</keyword>
<proteinExistence type="predicted"/>
<dbReference type="Pfam" id="PF22725">
    <property type="entry name" value="GFO_IDH_MocA_C3"/>
    <property type="match status" value="1"/>
</dbReference>
<dbReference type="AlphaFoldDB" id="A0A7Y9ICT7"/>
<feature type="domain" description="Gfo/Idh/MocA-like oxidoreductase N-terminal" evidence="1">
    <location>
        <begin position="4"/>
        <end position="121"/>
    </location>
</feature>
<dbReference type="PANTHER" id="PTHR43377:SF1">
    <property type="entry name" value="BILIVERDIN REDUCTASE A"/>
    <property type="match status" value="1"/>
</dbReference>
<dbReference type="InterPro" id="IPR051450">
    <property type="entry name" value="Gfo/Idh/MocA_Oxidoreductases"/>
</dbReference>
<dbReference type="RefSeq" id="WP_179756800.1">
    <property type="nucleotide sequence ID" value="NZ_JACCBU010000001.1"/>
</dbReference>
<organism evidence="3 4">
    <name type="scientific">Microlunatus parietis</name>
    <dbReference type="NCBI Taxonomy" id="682979"/>
    <lineage>
        <taxon>Bacteria</taxon>
        <taxon>Bacillati</taxon>
        <taxon>Actinomycetota</taxon>
        <taxon>Actinomycetes</taxon>
        <taxon>Propionibacteriales</taxon>
        <taxon>Propionibacteriaceae</taxon>
        <taxon>Microlunatus</taxon>
    </lineage>
</organism>
<reference evidence="3 4" key="1">
    <citation type="submission" date="2020-07" db="EMBL/GenBank/DDBJ databases">
        <title>Sequencing the genomes of 1000 actinobacteria strains.</title>
        <authorList>
            <person name="Klenk H.-P."/>
        </authorList>
    </citation>
    <scope>NUCLEOTIDE SEQUENCE [LARGE SCALE GENOMIC DNA]</scope>
    <source>
        <strain evidence="3 4">DSM 22083</strain>
    </source>
</reference>
<dbReference type="Pfam" id="PF01408">
    <property type="entry name" value="GFO_IDH_MocA"/>
    <property type="match status" value="1"/>
</dbReference>
<dbReference type="Proteomes" id="UP000569914">
    <property type="component" value="Unassembled WGS sequence"/>
</dbReference>
<feature type="domain" description="GFO/IDH/MocA-like oxidoreductase" evidence="2">
    <location>
        <begin position="130"/>
        <end position="252"/>
    </location>
</feature>
<dbReference type="InterPro" id="IPR055170">
    <property type="entry name" value="GFO_IDH_MocA-like_dom"/>
</dbReference>
<dbReference type="SUPFAM" id="SSF51735">
    <property type="entry name" value="NAD(P)-binding Rossmann-fold domains"/>
    <property type="match status" value="1"/>
</dbReference>
<dbReference type="InterPro" id="IPR036291">
    <property type="entry name" value="NAD(P)-bd_dom_sf"/>
</dbReference>
<sequence length="350" mass="38429">MRHRLAIIGCGGMEGTHATGMDLLADRLDIVATVDPVLERAEAAAARFPGARAAAKHTEVLDDIDAALVVTPHHTHYEIGTDLLAAGKHVLMEKPLALSESECLDLIEHAERVDRTLMVAYPMRYHPLVVELKRLLDANQIGEVFQISIWTEQRTQYADGHWAHSAATLGGGQLFSHGCHYIDLLLWFLGDPVSGTHVGTRRGTPWLEGEGTSNVSLEFANGALGYHFGTWGARGTKLGYSIHAHGTEAMLEADLRAGKLRIYTRSGVKTLSRTDQHRKYVDRELGQFLDCIEGKAPVPTDGPTSLQGLRVIWRLYQAERERVVADLTGLGFGDPWRSPGLDRLPVPAGR</sequence>
<dbReference type="Gene3D" id="3.40.50.720">
    <property type="entry name" value="NAD(P)-binding Rossmann-like Domain"/>
    <property type="match status" value="1"/>
</dbReference>
<dbReference type="SUPFAM" id="SSF55347">
    <property type="entry name" value="Glyceraldehyde-3-phosphate dehydrogenase-like, C-terminal domain"/>
    <property type="match status" value="1"/>
</dbReference>
<comment type="caution">
    <text evidence="3">The sequence shown here is derived from an EMBL/GenBank/DDBJ whole genome shotgun (WGS) entry which is preliminary data.</text>
</comment>
<dbReference type="PANTHER" id="PTHR43377">
    <property type="entry name" value="BILIVERDIN REDUCTASE A"/>
    <property type="match status" value="1"/>
</dbReference>
<gene>
    <name evidence="3" type="ORF">BKA15_005801</name>
</gene>
<evidence type="ECO:0000313" key="3">
    <source>
        <dbReference type="EMBL" id="NYE74472.1"/>
    </source>
</evidence>
<evidence type="ECO:0000259" key="1">
    <source>
        <dbReference type="Pfam" id="PF01408"/>
    </source>
</evidence>
<protein>
    <submittedName>
        <fullName evidence="3">Putative dehydrogenase</fullName>
    </submittedName>
</protein>